<gene>
    <name evidence="2" type="ORF">AMORRO_LOCUS16173</name>
</gene>
<accession>A0A9N9NVJ1</accession>
<organism evidence="2 3">
    <name type="scientific">Acaulospora morrowiae</name>
    <dbReference type="NCBI Taxonomy" id="94023"/>
    <lineage>
        <taxon>Eukaryota</taxon>
        <taxon>Fungi</taxon>
        <taxon>Fungi incertae sedis</taxon>
        <taxon>Mucoromycota</taxon>
        <taxon>Glomeromycotina</taxon>
        <taxon>Glomeromycetes</taxon>
        <taxon>Diversisporales</taxon>
        <taxon>Acaulosporaceae</taxon>
        <taxon>Acaulospora</taxon>
    </lineage>
</organism>
<dbReference type="EMBL" id="CAJVPV010042869">
    <property type="protein sequence ID" value="CAG8764669.1"/>
    <property type="molecule type" value="Genomic_DNA"/>
</dbReference>
<proteinExistence type="predicted"/>
<comment type="caution">
    <text evidence="2">The sequence shown here is derived from an EMBL/GenBank/DDBJ whole genome shotgun (WGS) entry which is preliminary data.</text>
</comment>
<feature type="region of interest" description="Disordered" evidence="1">
    <location>
        <begin position="1"/>
        <end position="43"/>
    </location>
</feature>
<dbReference type="AlphaFoldDB" id="A0A9N9NVJ1"/>
<name>A0A9N9NVJ1_9GLOM</name>
<evidence type="ECO:0000256" key="1">
    <source>
        <dbReference type="SAM" id="MobiDB-lite"/>
    </source>
</evidence>
<feature type="compositionally biased region" description="Acidic residues" evidence="1">
    <location>
        <begin position="18"/>
        <end position="27"/>
    </location>
</feature>
<keyword evidence="3" id="KW-1185">Reference proteome</keyword>
<sequence>DVNTYLTSQLREDHLSGDEEDAEDNVGDETKMDNKETDDSTQK</sequence>
<reference evidence="2" key="1">
    <citation type="submission" date="2021-06" db="EMBL/GenBank/DDBJ databases">
        <authorList>
            <person name="Kallberg Y."/>
            <person name="Tangrot J."/>
            <person name="Rosling A."/>
        </authorList>
    </citation>
    <scope>NUCLEOTIDE SEQUENCE</scope>
    <source>
        <strain evidence="2">CL551</strain>
    </source>
</reference>
<protein>
    <submittedName>
        <fullName evidence="2">6598_t:CDS:1</fullName>
    </submittedName>
</protein>
<feature type="compositionally biased region" description="Basic and acidic residues" evidence="1">
    <location>
        <begin position="28"/>
        <end position="43"/>
    </location>
</feature>
<evidence type="ECO:0000313" key="3">
    <source>
        <dbReference type="Proteomes" id="UP000789342"/>
    </source>
</evidence>
<evidence type="ECO:0000313" key="2">
    <source>
        <dbReference type="EMBL" id="CAG8764669.1"/>
    </source>
</evidence>
<dbReference type="Proteomes" id="UP000789342">
    <property type="component" value="Unassembled WGS sequence"/>
</dbReference>
<feature type="non-terminal residue" evidence="2">
    <location>
        <position position="1"/>
    </location>
</feature>